<evidence type="ECO:0000313" key="2">
    <source>
        <dbReference type="Proteomes" id="UP000177309"/>
    </source>
</evidence>
<dbReference type="Proteomes" id="UP000177309">
    <property type="component" value="Unassembled WGS sequence"/>
</dbReference>
<name>A0A1F4TPB5_UNCSA</name>
<dbReference type="EMBL" id="MEUI01000015">
    <property type="protein sequence ID" value="OGC34506.1"/>
    <property type="molecule type" value="Genomic_DNA"/>
</dbReference>
<dbReference type="AlphaFoldDB" id="A0A1F4TPB5"/>
<proteinExistence type="predicted"/>
<comment type="caution">
    <text evidence="1">The sequence shown here is derived from an EMBL/GenBank/DDBJ whole genome shotgun (WGS) entry which is preliminary data.</text>
</comment>
<gene>
    <name evidence="1" type="ORF">A2462_04385</name>
</gene>
<protein>
    <submittedName>
        <fullName evidence="1">Uncharacterized protein</fullName>
    </submittedName>
</protein>
<reference evidence="1 2" key="1">
    <citation type="journal article" date="2016" name="Nat. Commun.">
        <title>Thousands of microbial genomes shed light on interconnected biogeochemical processes in an aquifer system.</title>
        <authorList>
            <person name="Anantharaman K."/>
            <person name="Brown C.T."/>
            <person name="Hug L.A."/>
            <person name="Sharon I."/>
            <person name="Castelle C.J."/>
            <person name="Probst A.J."/>
            <person name="Thomas B.C."/>
            <person name="Singh A."/>
            <person name="Wilkins M.J."/>
            <person name="Karaoz U."/>
            <person name="Brodie E.L."/>
            <person name="Williams K.H."/>
            <person name="Hubbard S.S."/>
            <person name="Banfield J.F."/>
        </authorList>
    </citation>
    <scope>NUCLEOTIDE SEQUENCE [LARGE SCALE GENOMIC DNA]</scope>
</reference>
<organism evidence="1 2">
    <name type="scientific">candidate division WOR-1 bacterium RIFOXYC2_FULL_41_25</name>
    <dbReference type="NCBI Taxonomy" id="1802586"/>
    <lineage>
        <taxon>Bacteria</taxon>
        <taxon>Bacillati</taxon>
        <taxon>Saganbacteria</taxon>
    </lineage>
</organism>
<accession>A0A1F4TPB5</accession>
<sequence length="102" mass="11130">MPLAANNYQIYQTDGLVDTILFNPSHLKSDFVVNLDHYFAGVVISDVSIPGGGDKIEFSPLGAPYNDRNGSVLTAEAVITLQYKGLTKQIRITPNTGKVYIQ</sequence>
<evidence type="ECO:0000313" key="1">
    <source>
        <dbReference type="EMBL" id="OGC34506.1"/>
    </source>
</evidence>